<dbReference type="HOGENOM" id="CLU_026091_2_0_6"/>
<dbReference type="EMBL" id="CP001801">
    <property type="protein sequence ID" value="ACX95527.1"/>
    <property type="molecule type" value="Genomic_DNA"/>
</dbReference>
<dbReference type="GO" id="GO:0009252">
    <property type="term" value="P:peptidoglycan biosynthetic process"/>
    <property type="evidence" value="ECO:0007669"/>
    <property type="project" value="TreeGrafter"/>
</dbReference>
<protein>
    <submittedName>
        <fullName evidence="3">LppC family lipoprotein</fullName>
    </submittedName>
</protein>
<keyword evidence="3" id="KW-0449">Lipoprotein</keyword>
<dbReference type="Gene3D" id="3.40.50.2300">
    <property type="match status" value="2"/>
</dbReference>
<dbReference type="SUPFAM" id="SSF53822">
    <property type="entry name" value="Periplasmic binding protein-like I"/>
    <property type="match status" value="1"/>
</dbReference>
<dbReference type="GO" id="GO:0030234">
    <property type="term" value="F:enzyme regulator activity"/>
    <property type="evidence" value="ECO:0007669"/>
    <property type="project" value="TreeGrafter"/>
</dbReference>
<feature type="region of interest" description="Disordered" evidence="2">
    <location>
        <begin position="636"/>
        <end position="705"/>
    </location>
</feature>
<dbReference type="Proteomes" id="UP000009102">
    <property type="component" value="Chromosome"/>
</dbReference>
<evidence type="ECO:0000256" key="1">
    <source>
        <dbReference type="ARBA" id="ARBA00023136"/>
    </source>
</evidence>
<sequence>MPATIRDLSAFRRQVASFRHITKAGFAFLLMLGLLSGCAQNPYNSNTSQAPSGPQAALNQALASQDPKQIAAAQMNYAATLKGTTQADMQMRALETAIDAEDFALANTLYAQAHTQALWPAVSARRAQLLTGFEQWQQGSLSNAYDTVNNLPIPLTPDEAKRRLILLAAIDEAEKRPIDAARQRSALNDLLTGAAADQNRATLWNDLSSADINQLSDAAKQATNAHFADWIGLALAYRTRPGELNTWINNHPDHPAVTSGFTALLLSRSDTATNIPLPTGQGPVIVLVPLSGDYQPVGQAISDGINFAHDRLGMAGDRSVQIQDSGSTLASFTQALTAALATNPSVIIGPLLKEQIPALANLPANAPPVIALNTPTDGTSLPAGVVSYSLSPDADARAAADQMIRDQKMTALVYCADNSLGHRISDAFTREYTLLGGQILDNAFFEPSATDFSSQLRRLLEVTSSRNGPFQPKIRRDAQGIFLGATSQQMRMIVPQLDYFGADQLPRYSVGMVYNGTPNPLANQDMDGLVIPVEPVLLAANEGPNGTMRPNYERASLSQLPRLFAFGADALMIAANLQPLLAHQAINGLTGQLSLSLTGEIERKPAWGQFQQGLLQPMDGTDSGYIPSTVVDYSSKQAEGNPTVALPPEDNITPDSGDGTATQPAGSEPTDSGTAKAVPTFTDGGGMAPPPASVAPTNDTAPMAN</sequence>
<evidence type="ECO:0000313" key="3">
    <source>
        <dbReference type="EMBL" id="ACX95527.1"/>
    </source>
</evidence>
<dbReference type="InterPro" id="IPR007443">
    <property type="entry name" value="LpoA"/>
</dbReference>
<feature type="compositionally biased region" description="Polar residues" evidence="2">
    <location>
        <begin position="695"/>
        <end position="705"/>
    </location>
</feature>
<organism evidence="3 4">
    <name type="scientific">Halothiobacillus neapolitanus (strain ATCC 23641 / DSM 15147 / CIP 104769 / NCIMB 8539 / c2)</name>
    <name type="common">Thiobacillus neapolitanus</name>
    <dbReference type="NCBI Taxonomy" id="555778"/>
    <lineage>
        <taxon>Bacteria</taxon>
        <taxon>Pseudomonadati</taxon>
        <taxon>Pseudomonadota</taxon>
        <taxon>Gammaproteobacteria</taxon>
        <taxon>Chromatiales</taxon>
        <taxon>Halothiobacillaceae</taxon>
        <taxon>Halothiobacillus</taxon>
    </lineage>
</organism>
<dbReference type="STRING" id="555778.Hneap_0676"/>
<name>D0KYK4_HALNC</name>
<dbReference type="eggNOG" id="COG3107">
    <property type="taxonomic scope" value="Bacteria"/>
</dbReference>
<reference evidence="3 4" key="1">
    <citation type="submission" date="2009-10" db="EMBL/GenBank/DDBJ databases">
        <title>Complete sequence of Halothiobacillus neapolitanus c2.</title>
        <authorList>
            <consortium name="US DOE Joint Genome Institute"/>
            <person name="Lucas S."/>
            <person name="Copeland A."/>
            <person name="Lapidus A."/>
            <person name="Glavina del Rio T."/>
            <person name="Tice H."/>
            <person name="Bruce D."/>
            <person name="Goodwin L."/>
            <person name="Pitluck S."/>
            <person name="Davenport K."/>
            <person name="Brettin T."/>
            <person name="Detter J.C."/>
            <person name="Han C."/>
            <person name="Tapia R."/>
            <person name="Larimer F."/>
            <person name="Land M."/>
            <person name="Hauser L."/>
            <person name="Kyrpides N."/>
            <person name="Mikhailova N."/>
            <person name="Kerfeld C."/>
            <person name="Cannon G."/>
            <person name="Heinhort S."/>
        </authorList>
    </citation>
    <scope>NUCLEOTIDE SEQUENCE [LARGE SCALE GENOMIC DNA]</scope>
    <source>
        <strain evidence="4">ATCC 23641 / c2</strain>
    </source>
</reference>
<dbReference type="InterPro" id="IPR028082">
    <property type="entry name" value="Peripla_BP_I"/>
</dbReference>
<dbReference type="RefSeq" id="WP_012823563.1">
    <property type="nucleotide sequence ID" value="NC_013422.1"/>
</dbReference>
<dbReference type="CDD" id="cd06339">
    <property type="entry name" value="PBP1_YraM_LppC_lipoprotein-like"/>
    <property type="match status" value="1"/>
</dbReference>
<keyword evidence="4" id="KW-1185">Reference proteome</keyword>
<proteinExistence type="predicted"/>
<gene>
    <name evidence="3" type="ordered locus">Hneap_0676</name>
</gene>
<accession>D0KYK4</accession>
<evidence type="ECO:0000313" key="4">
    <source>
        <dbReference type="Proteomes" id="UP000009102"/>
    </source>
</evidence>
<dbReference type="Pfam" id="PF04348">
    <property type="entry name" value="LppC"/>
    <property type="match status" value="1"/>
</dbReference>
<keyword evidence="1" id="KW-0472">Membrane</keyword>
<evidence type="ECO:0000256" key="2">
    <source>
        <dbReference type="SAM" id="MobiDB-lite"/>
    </source>
</evidence>
<dbReference type="Gene3D" id="1.25.40.650">
    <property type="match status" value="1"/>
</dbReference>
<feature type="compositionally biased region" description="Polar residues" evidence="2">
    <location>
        <begin position="659"/>
        <end position="673"/>
    </location>
</feature>
<dbReference type="KEGG" id="hna:Hneap_0676"/>
<dbReference type="PANTHER" id="PTHR38038">
    <property type="entry name" value="PENICILLIN-BINDING PROTEIN ACTIVATOR LPOA"/>
    <property type="match status" value="1"/>
</dbReference>
<dbReference type="AlphaFoldDB" id="D0KYK4"/>
<dbReference type="GO" id="GO:0031241">
    <property type="term" value="C:periplasmic side of cell outer membrane"/>
    <property type="evidence" value="ECO:0007669"/>
    <property type="project" value="TreeGrafter"/>
</dbReference>
<dbReference type="PANTHER" id="PTHR38038:SF1">
    <property type="entry name" value="PENICILLIN-BINDING PROTEIN ACTIVATOR LPOA"/>
    <property type="match status" value="1"/>
</dbReference>